<keyword evidence="5" id="KW-0234">DNA repair</keyword>
<keyword evidence="9" id="KW-1185">Reference proteome</keyword>
<evidence type="ECO:0000256" key="4">
    <source>
        <dbReference type="ARBA" id="ARBA00023125"/>
    </source>
</evidence>
<keyword evidence="1" id="KW-0227">DNA damage</keyword>
<dbReference type="InterPro" id="IPR014001">
    <property type="entry name" value="Helicase_ATP-bd"/>
</dbReference>
<evidence type="ECO:0000256" key="1">
    <source>
        <dbReference type="ARBA" id="ARBA00022763"/>
    </source>
</evidence>
<gene>
    <name evidence="8" type="ORF">EZV62_018515</name>
</gene>
<comment type="caution">
    <text evidence="8">The sequence shown here is derived from an EMBL/GenBank/DDBJ whole genome shotgun (WGS) entry which is preliminary data.</text>
</comment>
<dbReference type="GO" id="GO:0016787">
    <property type="term" value="F:hydrolase activity"/>
    <property type="evidence" value="ECO:0007669"/>
    <property type="project" value="UniProtKB-KW"/>
</dbReference>
<feature type="domain" description="Helicase ATP-binding" evidence="7">
    <location>
        <begin position="543"/>
        <end position="697"/>
    </location>
</feature>
<dbReference type="InterPro" id="IPR012340">
    <property type="entry name" value="NA-bd_OB-fold"/>
</dbReference>
<keyword evidence="4" id="KW-0238">DNA-binding</keyword>
<sequence length="756" mass="85221">MLTCSGLLSLECCLVSYVIIAIVSVLMRYDSFDDFNVNKRAEKQSGMNLKDAMNDVDVPLACKLFPSIILGSSPPVELYDETQLNSDIRSLLAAQSCEEFRPNSMGEKWVDLDSACETKTSLHSPLPDASPSIVREENDFGIPLSPQTMPLKTERILNDLINVADSSLGLESQSDVASFELLLDRCVSCVPGLSKRLCRQLENYGFHTLRKLLHHFPRTYADLQNAQIEIEDGQYLIFIGTILSSRGIKAGYSFSFIEVVVSCEIADDKATSGHMDDNVDSWGKKTIYLDDNADSGEKKTIYLHLKKFFRGSRFTSIPFLRSLEGKHKLGDFVCVSGKVKTMHTKDHYEMREYNIDVLKDEDDVSLRAKGRPYSIYPSKGGLNPNLIGNTIARALQLLPVNFDPIPKEITQKFGLVCLYDAYIGIHQPKHIDEADLARKRLIFDEFFYLQEMVEKLNLKINKHPQPYHIIWFNKGNELGRLFQMLEGLGTQIQKDGLLDKFRNPKLNAVYMDEWSSLPRKFLKALPYSLTSSQLSAVSEIIWDLKQPVPMNRLLQGDVGCGKTVVAFLACMEVIGSGYQAAFMVPTELLAIQHYEHLSNLLEKIEEDEDECKPSIALLTGSTPLKQSRTIRKACITIQYICLMFLDLQTGDISLVIGTHSLIAESVEFSALRLAVVDEQQRFGVIQRGRFNSKKNIGAKNRPIPREIHHFYTLGRSDAGGTFHLQPNSINHWVSKDLDTIEEDARLAKETLATTQH</sequence>
<dbReference type="PANTHER" id="PTHR47964:SF1">
    <property type="entry name" value="ATP-DEPENDENT DNA HELICASE HOMOLOG RECG, CHLOROPLASTIC"/>
    <property type="match status" value="1"/>
</dbReference>
<keyword evidence="3" id="KW-0067">ATP-binding</keyword>
<feature type="transmembrane region" description="Helical" evidence="6">
    <location>
        <begin position="7"/>
        <end position="29"/>
    </location>
</feature>
<keyword evidence="3" id="KW-0547">Nucleotide-binding</keyword>
<organism evidence="8 9">
    <name type="scientific">Acer yangbiense</name>
    <dbReference type="NCBI Taxonomy" id="1000413"/>
    <lineage>
        <taxon>Eukaryota</taxon>
        <taxon>Viridiplantae</taxon>
        <taxon>Streptophyta</taxon>
        <taxon>Embryophyta</taxon>
        <taxon>Tracheophyta</taxon>
        <taxon>Spermatophyta</taxon>
        <taxon>Magnoliopsida</taxon>
        <taxon>eudicotyledons</taxon>
        <taxon>Gunneridae</taxon>
        <taxon>Pentapetalae</taxon>
        <taxon>rosids</taxon>
        <taxon>malvids</taxon>
        <taxon>Sapindales</taxon>
        <taxon>Sapindaceae</taxon>
        <taxon>Hippocastanoideae</taxon>
        <taxon>Acereae</taxon>
        <taxon>Acer</taxon>
    </lineage>
</organism>
<keyword evidence="6" id="KW-0472">Membrane</keyword>
<accession>A0A5C7HLH5</accession>
<dbReference type="GO" id="GO:0005524">
    <property type="term" value="F:ATP binding"/>
    <property type="evidence" value="ECO:0007669"/>
    <property type="project" value="InterPro"/>
</dbReference>
<evidence type="ECO:0000256" key="2">
    <source>
        <dbReference type="ARBA" id="ARBA00022801"/>
    </source>
</evidence>
<dbReference type="InterPro" id="IPR011545">
    <property type="entry name" value="DEAD/DEAH_box_helicase_dom"/>
</dbReference>
<dbReference type="OrthoDB" id="416741at2759"/>
<dbReference type="EMBL" id="VAHF01000008">
    <property type="protein sequence ID" value="TXG57202.1"/>
    <property type="molecule type" value="Genomic_DNA"/>
</dbReference>
<keyword evidence="6" id="KW-0812">Transmembrane</keyword>
<dbReference type="GO" id="GO:0003677">
    <property type="term" value="F:DNA binding"/>
    <property type="evidence" value="ECO:0007669"/>
    <property type="project" value="UniProtKB-KW"/>
</dbReference>
<evidence type="ECO:0000256" key="3">
    <source>
        <dbReference type="ARBA" id="ARBA00022806"/>
    </source>
</evidence>
<evidence type="ECO:0000256" key="6">
    <source>
        <dbReference type="SAM" id="Phobius"/>
    </source>
</evidence>
<keyword evidence="3" id="KW-0347">Helicase</keyword>
<protein>
    <recommendedName>
        <fullName evidence="7">Helicase ATP-binding domain-containing protein</fullName>
    </recommendedName>
</protein>
<keyword evidence="2" id="KW-0378">Hydrolase</keyword>
<reference evidence="9" key="1">
    <citation type="journal article" date="2019" name="Gigascience">
        <title>De novo genome assembly of the endangered Acer yangbiense, a plant species with extremely small populations endemic to Yunnan Province, China.</title>
        <authorList>
            <person name="Yang J."/>
            <person name="Wariss H.M."/>
            <person name="Tao L."/>
            <person name="Zhang R."/>
            <person name="Yun Q."/>
            <person name="Hollingsworth P."/>
            <person name="Dao Z."/>
            <person name="Luo G."/>
            <person name="Guo H."/>
            <person name="Ma Y."/>
            <person name="Sun W."/>
        </authorList>
    </citation>
    <scope>NUCLEOTIDE SEQUENCE [LARGE SCALE GENOMIC DNA]</scope>
    <source>
        <strain evidence="9">cv. Malutang</strain>
    </source>
</reference>
<dbReference type="InterPro" id="IPR027417">
    <property type="entry name" value="P-loop_NTPase"/>
</dbReference>
<evidence type="ECO:0000259" key="7">
    <source>
        <dbReference type="PROSITE" id="PS51192"/>
    </source>
</evidence>
<dbReference type="PROSITE" id="PS51192">
    <property type="entry name" value="HELICASE_ATP_BIND_1"/>
    <property type="match status" value="1"/>
</dbReference>
<proteinExistence type="predicted"/>
<keyword evidence="6" id="KW-1133">Transmembrane helix</keyword>
<dbReference type="AlphaFoldDB" id="A0A5C7HLH5"/>
<dbReference type="Proteomes" id="UP000323000">
    <property type="component" value="Chromosome 8"/>
</dbReference>
<dbReference type="SUPFAM" id="SSF52540">
    <property type="entry name" value="P-loop containing nucleoside triphosphate hydrolases"/>
    <property type="match status" value="1"/>
</dbReference>
<dbReference type="PANTHER" id="PTHR47964">
    <property type="entry name" value="ATP-DEPENDENT DNA HELICASE HOMOLOG RECG, CHLOROPLASTIC"/>
    <property type="match status" value="1"/>
</dbReference>
<dbReference type="GO" id="GO:0006281">
    <property type="term" value="P:DNA repair"/>
    <property type="evidence" value="ECO:0007669"/>
    <property type="project" value="UniProtKB-KW"/>
</dbReference>
<dbReference type="Gene3D" id="3.40.50.300">
    <property type="entry name" value="P-loop containing nucleotide triphosphate hydrolases"/>
    <property type="match status" value="1"/>
</dbReference>
<dbReference type="SUPFAM" id="SSF50249">
    <property type="entry name" value="Nucleic acid-binding proteins"/>
    <property type="match status" value="1"/>
</dbReference>
<name>A0A5C7HLH5_9ROSI</name>
<dbReference type="Pfam" id="PF00270">
    <property type="entry name" value="DEAD"/>
    <property type="match status" value="1"/>
</dbReference>
<evidence type="ECO:0000313" key="9">
    <source>
        <dbReference type="Proteomes" id="UP000323000"/>
    </source>
</evidence>
<dbReference type="GO" id="GO:0003678">
    <property type="term" value="F:DNA helicase activity"/>
    <property type="evidence" value="ECO:0007669"/>
    <property type="project" value="TreeGrafter"/>
</dbReference>
<dbReference type="InterPro" id="IPR047112">
    <property type="entry name" value="RecG/Mfd"/>
</dbReference>
<dbReference type="SMART" id="SM00487">
    <property type="entry name" value="DEXDc"/>
    <property type="match status" value="1"/>
</dbReference>
<evidence type="ECO:0000256" key="5">
    <source>
        <dbReference type="ARBA" id="ARBA00023204"/>
    </source>
</evidence>
<evidence type="ECO:0000313" key="8">
    <source>
        <dbReference type="EMBL" id="TXG57202.1"/>
    </source>
</evidence>